<evidence type="ECO:0000256" key="7">
    <source>
        <dbReference type="ARBA" id="ARBA00022833"/>
    </source>
</evidence>
<dbReference type="PROSITE" id="PS51144">
    <property type="entry name" value="ALPHA_CA_2"/>
    <property type="match status" value="1"/>
</dbReference>
<accession>A0A4V5TS60</accession>
<dbReference type="InterPro" id="IPR018338">
    <property type="entry name" value="Carbonic_anhydrase_a-class_CS"/>
</dbReference>
<comment type="catalytic activity">
    <reaction evidence="9 10">
        <text>hydrogencarbonate + H(+) = CO2 + H2O</text>
        <dbReference type="Rhea" id="RHEA:10748"/>
        <dbReference type="ChEBI" id="CHEBI:15377"/>
        <dbReference type="ChEBI" id="CHEBI:15378"/>
        <dbReference type="ChEBI" id="CHEBI:16526"/>
        <dbReference type="ChEBI" id="CHEBI:17544"/>
        <dbReference type="EC" id="4.2.1.1"/>
    </reaction>
</comment>
<evidence type="ECO:0000256" key="6">
    <source>
        <dbReference type="ARBA" id="ARBA00022723"/>
    </source>
</evidence>
<dbReference type="InterPro" id="IPR036398">
    <property type="entry name" value="CA_dom_sf"/>
</dbReference>
<reference evidence="12 13" key="1">
    <citation type="journal article" date="2019" name="Environ. Microbiol.">
        <title>An active ?-lactamase is a part of an orchestrated cell wall stress resistance network of Bacillus subtilis and related rhizosphere species.</title>
        <authorList>
            <person name="Bucher T."/>
            <person name="Keren-Paz A."/>
            <person name="Hausser J."/>
            <person name="Olender T."/>
            <person name="Cytryn E."/>
            <person name="Kolodkin-Gal I."/>
        </authorList>
    </citation>
    <scope>NUCLEOTIDE SEQUENCE [LARGE SCALE GENOMIC DNA]</scope>
    <source>
        <strain evidence="12 13">I186</strain>
    </source>
</reference>
<evidence type="ECO:0000256" key="1">
    <source>
        <dbReference type="ARBA" id="ARBA00001947"/>
    </source>
</evidence>
<dbReference type="InterPro" id="IPR023561">
    <property type="entry name" value="Carbonic_anhydrase_a-class"/>
</dbReference>
<dbReference type="GO" id="GO:0008270">
    <property type="term" value="F:zinc ion binding"/>
    <property type="evidence" value="ECO:0007669"/>
    <property type="project" value="UniProtKB-UniRule"/>
</dbReference>
<protein>
    <recommendedName>
        <fullName evidence="5 10">Carbonic anhydrase</fullName>
        <ecNumber evidence="4 10">4.2.1.1</ecNumber>
    </recommendedName>
</protein>
<dbReference type="CDD" id="cd03124">
    <property type="entry name" value="alpha_CA_prokaryotic_like"/>
    <property type="match status" value="1"/>
</dbReference>
<dbReference type="Gene3D" id="3.10.200.10">
    <property type="entry name" value="Alpha carbonic anhydrase"/>
    <property type="match status" value="1"/>
</dbReference>
<name>A0A4V5TS60_BACMY</name>
<dbReference type="AlphaFoldDB" id="A0A4V5TS60"/>
<evidence type="ECO:0000256" key="10">
    <source>
        <dbReference type="RuleBase" id="RU367011"/>
    </source>
</evidence>
<evidence type="ECO:0000256" key="9">
    <source>
        <dbReference type="ARBA" id="ARBA00048348"/>
    </source>
</evidence>
<dbReference type="PROSITE" id="PS00162">
    <property type="entry name" value="ALPHA_CA_1"/>
    <property type="match status" value="1"/>
</dbReference>
<evidence type="ECO:0000313" key="13">
    <source>
        <dbReference type="Proteomes" id="UP000305524"/>
    </source>
</evidence>
<dbReference type="GO" id="GO:0004089">
    <property type="term" value="F:carbonate dehydratase activity"/>
    <property type="evidence" value="ECO:0007669"/>
    <property type="project" value="UniProtKB-UniRule"/>
</dbReference>
<dbReference type="Pfam" id="PF00194">
    <property type="entry name" value="Carb_anhydrase"/>
    <property type="match status" value="1"/>
</dbReference>
<dbReference type="EMBL" id="SZOD01000273">
    <property type="protein sequence ID" value="TKI84793.1"/>
    <property type="molecule type" value="Genomic_DNA"/>
</dbReference>
<proteinExistence type="inferred from homology"/>
<comment type="function">
    <text evidence="2 10">Reversible hydration of carbon dioxide.</text>
</comment>
<gene>
    <name evidence="12" type="ORF">FC701_12485</name>
</gene>
<comment type="similarity">
    <text evidence="3 10">Belongs to the alpha-carbonic anhydrase family.</text>
</comment>
<evidence type="ECO:0000256" key="5">
    <source>
        <dbReference type="ARBA" id="ARBA00014628"/>
    </source>
</evidence>
<dbReference type="Proteomes" id="UP000305524">
    <property type="component" value="Unassembled WGS sequence"/>
</dbReference>
<keyword evidence="8 10" id="KW-0456">Lyase</keyword>
<evidence type="ECO:0000259" key="11">
    <source>
        <dbReference type="PROSITE" id="PS51144"/>
    </source>
</evidence>
<dbReference type="PANTHER" id="PTHR18952:SF265">
    <property type="entry name" value="CARBONIC ANHYDRASE"/>
    <property type="match status" value="1"/>
</dbReference>
<comment type="cofactor">
    <cofactor evidence="1 10">
        <name>Zn(2+)</name>
        <dbReference type="ChEBI" id="CHEBI:29105"/>
    </cofactor>
</comment>
<evidence type="ECO:0000256" key="3">
    <source>
        <dbReference type="ARBA" id="ARBA00010718"/>
    </source>
</evidence>
<evidence type="ECO:0000256" key="4">
    <source>
        <dbReference type="ARBA" id="ARBA00012925"/>
    </source>
</evidence>
<dbReference type="InterPro" id="IPR041891">
    <property type="entry name" value="Alpha_CA_prokaryot-like"/>
</dbReference>
<dbReference type="PANTHER" id="PTHR18952">
    <property type="entry name" value="CARBONIC ANHYDRASE"/>
    <property type="match status" value="1"/>
</dbReference>
<comment type="caution">
    <text evidence="12">The sequence shown here is derived from an EMBL/GenBank/DDBJ whole genome shotgun (WGS) entry which is preliminary data.</text>
</comment>
<evidence type="ECO:0000256" key="8">
    <source>
        <dbReference type="ARBA" id="ARBA00023239"/>
    </source>
</evidence>
<dbReference type="EC" id="4.2.1.1" evidence="4 10"/>
<keyword evidence="7 10" id="KW-0862">Zinc</keyword>
<dbReference type="InterPro" id="IPR001148">
    <property type="entry name" value="CA_dom"/>
</dbReference>
<evidence type="ECO:0000256" key="2">
    <source>
        <dbReference type="ARBA" id="ARBA00002904"/>
    </source>
</evidence>
<organism evidence="12 13">
    <name type="scientific">Bacillus mycoides</name>
    <dbReference type="NCBI Taxonomy" id="1405"/>
    <lineage>
        <taxon>Bacteria</taxon>
        <taxon>Bacillati</taxon>
        <taxon>Bacillota</taxon>
        <taxon>Bacilli</taxon>
        <taxon>Bacillales</taxon>
        <taxon>Bacillaceae</taxon>
        <taxon>Bacillus</taxon>
        <taxon>Bacillus cereus group</taxon>
    </lineage>
</organism>
<evidence type="ECO:0000313" key="12">
    <source>
        <dbReference type="EMBL" id="TKI84793.1"/>
    </source>
</evidence>
<dbReference type="SUPFAM" id="SSF51069">
    <property type="entry name" value="Carbonic anhydrase"/>
    <property type="match status" value="1"/>
</dbReference>
<sequence>MLKMTIKPCISNETPTIQCGNFQSPINIETNYIADMCDPGEMQLNYDNSFVSIENTGHTIKIYNDESGNAIINGRGFRLEEFHFHTPSEHVVNGHRYSMELHLVHQSQVGRLAALSVFFELGCENPSFQVILDNLNKQKNLVSGIEINIDKLIPNRKTYYHYLGSLTTDPFIENVEWYVFSNPIEISLEQLENFKEYHPCNARELFDLNGRKILKKEYKK</sequence>
<keyword evidence="6 10" id="KW-0479">Metal-binding</keyword>
<dbReference type="SMART" id="SM01057">
    <property type="entry name" value="Carb_anhydrase"/>
    <property type="match status" value="1"/>
</dbReference>
<feature type="domain" description="Alpha-carbonic anhydrase" evidence="11">
    <location>
        <begin position="1"/>
        <end position="220"/>
    </location>
</feature>